<dbReference type="Gene3D" id="3.30.9.10">
    <property type="entry name" value="D-Amino Acid Oxidase, subunit A, domain 2"/>
    <property type="match status" value="1"/>
</dbReference>
<evidence type="ECO:0000256" key="1">
    <source>
        <dbReference type="ARBA" id="ARBA00001974"/>
    </source>
</evidence>
<comment type="cofactor">
    <cofactor evidence="1">
        <name>FAD</name>
        <dbReference type="ChEBI" id="CHEBI:57692"/>
    </cofactor>
</comment>
<dbReference type="PANTHER" id="PTHR43104:SF4">
    <property type="entry name" value="L-2-HYDROXYGLUTARATE DEHYDROGENASE, MITOCHONDRIAL"/>
    <property type="match status" value="1"/>
</dbReference>
<dbReference type="GO" id="GO:0047545">
    <property type="term" value="F:(S)-2-hydroxyglutarate dehydrogenase activity"/>
    <property type="evidence" value="ECO:0007669"/>
    <property type="project" value="TreeGrafter"/>
</dbReference>
<keyword evidence="3" id="KW-0274">FAD</keyword>
<reference evidence="6" key="1">
    <citation type="submission" date="2018-02" db="EMBL/GenBank/DDBJ databases">
        <title>Rhizophora mucronata_Transcriptome.</title>
        <authorList>
            <person name="Meera S.P."/>
            <person name="Sreeshan A."/>
            <person name="Augustine A."/>
        </authorList>
    </citation>
    <scope>NUCLEOTIDE SEQUENCE</scope>
    <source>
        <tissue evidence="6">Leaf</tissue>
    </source>
</reference>
<sequence>MRRGGGNGVEGLKMLEGFEALRMESQLQCVKAIFSPVSGIVDSHSLMLSLAVCYLIQPVFVVLWCDYLCLVVAVILSCDGILTGITTQFGWFREKLKVIEQPSLIILLSLVAILREIISTYMLLEAKISKIGMERLHCAQK</sequence>
<keyword evidence="2" id="KW-0285">Flavoprotein</keyword>
<keyword evidence="4" id="KW-0560">Oxidoreductase</keyword>
<dbReference type="InterPro" id="IPR036188">
    <property type="entry name" value="FAD/NAD-bd_sf"/>
</dbReference>
<dbReference type="EMBL" id="GGEC01024067">
    <property type="protein sequence ID" value="MBX04551.1"/>
    <property type="molecule type" value="Transcribed_RNA"/>
</dbReference>
<dbReference type="AlphaFoldDB" id="A0A2P2KFP0"/>
<dbReference type="EMBL" id="GGEC01024064">
    <property type="protein sequence ID" value="MBX04548.1"/>
    <property type="molecule type" value="Transcribed_RNA"/>
</dbReference>
<evidence type="ECO:0000313" key="6">
    <source>
        <dbReference type="EMBL" id="MBX04548.1"/>
    </source>
</evidence>
<evidence type="ECO:0000256" key="3">
    <source>
        <dbReference type="ARBA" id="ARBA00022827"/>
    </source>
</evidence>
<feature type="transmembrane region" description="Helical" evidence="5">
    <location>
        <begin position="70"/>
        <end position="92"/>
    </location>
</feature>
<evidence type="ECO:0000256" key="4">
    <source>
        <dbReference type="ARBA" id="ARBA00023002"/>
    </source>
</evidence>
<name>A0A2P2KFP0_RHIMU</name>
<dbReference type="Gene3D" id="3.50.50.60">
    <property type="entry name" value="FAD/NAD(P)-binding domain"/>
    <property type="match status" value="1"/>
</dbReference>
<feature type="transmembrane region" description="Helical" evidence="5">
    <location>
        <begin position="104"/>
        <end position="124"/>
    </location>
</feature>
<keyword evidence="5" id="KW-1133">Transmembrane helix</keyword>
<keyword evidence="5" id="KW-0472">Membrane</keyword>
<feature type="transmembrane region" description="Helical" evidence="5">
    <location>
        <begin position="46"/>
        <end position="64"/>
    </location>
</feature>
<proteinExistence type="predicted"/>
<keyword evidence="5" id="KW-0812">Transmembrane</keyword>
<evidence type="ECO:0000256" key="5">
    <source>
        <dbReference type="SAM" id="Phobius"/>
    </source>
</evidence>
<protein>
    <submittedName>
        <fullName evidence="6">Uncharacterized protein</fullName>
    </submittedName>
</protein>
<evidence type="ECO:0000256" key="2">
    <source>
        <dbReference type="ARBA" id="ARBA00022630"/>
    </source>
</evidence>
<dbReference type="PANTHER" id="PTHR43104">
    <property type="entry name" value="L-2-HYDROXYGLUTARATE DEHYDROGENASE, MITOCHONDRIAL"/>
    <property type="match status" value="1"/>
</dbReference>
<accession>A0A2P2KFP0</accession>
<organism evidence="6">
    <name type="scientific">Rhizophora mucronata</name>
    <name type="common">Asiatic mangrove</name>
    <dbReference type="NCBI Taxonomy" id="61149"/>
    <lineage>
        <taxon>Eukaryota</taxon>
        <taxon>Viridiplantae</taxon>
        <taxon>Streptophyta</taxon>
        <taxon>Embryophyta</taxon>
        <taxon>Tracheophyta</taxon>
        <taxon>Spermatophyta</taxon>
        <taxon>Magnoliopsida</taxon>
        <taxon>eudicotyledons</taxon>
        <taxon>Gunneridae</taxon>
        <taxon>Pentapetalae</taxon>
        <taxon>rosids</taxon>
        <taxon>fabids</taxon>
        <taxon>Malpighiales</taxon>
        <taxon>Rhizophoraceae</taxon>
        <taxon>Rhizophora</taxon>
    </lineage>
</organism>